<dbReference type="EMBL" id="ML179253">
    <property type="protein sequence ID" value="THU93274.1"/>
    <property type="molecule type" value="Genomic_DNA"/>
</dbReference>
<dbReference type="EMBL" id="ML180156">
    <property type="protein sequence ID" value="THU78654.1"/>
    <property type="molecule type" value="Genomic_DNA"/>
</dbReference>
<evidence type="ECO:0000313" key="3">
    <source>
        <dbReference type="Proteomes" id="UP000297245"/>
    </source>
</evidence>
<gene>
    <name evidence="2" type="ORF">K435DRAFT_861665</name>
    <name evidence="1" type="ORF">K435DRAFT_876397</name>
</gene>
<dbReference type="Proteomes" id="UP000297245">
    <property type="component" value="Unassembled WGS sequence"/>
</dbReference>
<organism evidence="1 3">
    <name type="scientific">Dendrothele bispora (strain CBS 962.96)</name>
    <dbReference type="NCBI Taxonomy" id="1314807"/>
    <lineage>
        <taxon>Eukaryota</taxon>
        <taxon>Fungi</taxon>
        <taxon>Dikarya</taxon>
        <taxon>Basidiomycota</taxon>
        <taxon>Agaricomycotina</taxon>
        <taxon>Agaricomycetes</taxon>
        <taxon>Agaricomycetidae</taxon>
        <taxon>Agaricales</taxon>
        <taxon>Agaricales incertae sedis</taxon>
        <taxon>Dendrothele</taxon>
    </lineage>
</organism>
<dbReference type="AlphaFoldDB" id="A0A4S8KS63"/>
<keyword evidence="3" id="KW-1185">Reference proteome</keyword>
<proteinExistence type="predicted"/>
<evidence type="ECO:0000313" key="1">
    <source>
        <dbReference type="EMBL" id="THU78654.1"/>
    </source>
</evidence>
<evidence type="ECO:0000313" key="2">
    <source>
        <dbReference type="EMBL" id="THU93274.1"/>
    </source>
</evidence>
<accession>A0A4S8KS63</accession>
<reference evidence="1 3" key="1">
    <citation type="journal article" date="2019" name="Nat. Ecol. Evol.">
        <title>Megaphylogeny resolves global patterns of mushroom evolution.</title>
        <authorList>
            <person name="Varga T."/>
            <person name="Krizsan K."/>
            <person name="Foldi C."/>
            <person name="Dima B."/>
            <person name="Sanchez-Garcia M."/>
            <person name="Sanchez-Ramirez S."/>
            <person name="Szollosi G.J."/>
            <person name="Szarkandi J.G."/>
            <person name="Papp V."/>
            <person name="Albert L."/>
            <person name="Andreopoulos W."/>
            <person name="Angelini C."/>
            <person name="Antonin V."/>
            <person name="Barry K.W."/>
            <person name="Bougher N.L."/>
            <person name="Buchanan P."/>
            <person name="Buyck B."/>
            <person name="Bense V."/>
            <person name="Catcheside P."/>
            <person name="Chovatia M."/>
            <person name="Cooper J."/>
            <person name="Damon W."/>
            <person name="Desjardin D."/>
            <person name="Finy P."/>
            <person name="Geml J."/>
            <person name="Haridas S."/>
            <person name="Hughes K."/>
            <person name="Justo A."/>
            <person name="Karasinski D."/>
            <person name="Kautmanova I."/>
            <person name="Kiss B."/>
            <person name="Kocsube S."/>
            <person name="Kotiranta H."/>
            <person name="LaButti K.M."/>
            <person name="Lechner B.E."/>
            <person name="Liimatainen K."/>
            <person name="Lipzen A."/>
            <person name="Lukacs Z."/>
            <person name="Mihaltcheva S."/>
            <person name="Morgado L.N."/>
            <person name="Niskanen T."/>
            <person name="Noordeloos M.E."/>
            <person name="Ohm R.A."/>
            <person name="Ortiz-Santana B."/>
            <person name="Ovrebo C."/>
            <person name="Racz N."/>
            <person name="Riley R."/>
            <person name="Savchenko A."/>
            <person name="Shiryaev A."/>
            <person name="Soop K."/>
            <person name="Spirin V."/>
            <person name="Szebenyi C."/>
            <person name="Tomsovsky M."/>
            <person name="Tulloss R.E."/>
            <person name="Uehling J."/>
            <person name="Grigoriev I.V."/>
            <person name="Vagvolgyi C."/>
            <person name="Papp T."/>
            <person name="Martin F.M."/>
            <person name="Miettinen O."/>
            <person name="Hibbett D.S."/>
            <person name="Nagy L.G."/>
        </authorList>
    </citation>
    <scope>NUCLEOTIDE SEQUENCE [LARGE SCALE GENOMIC DNA]</scope>
    <source>
        <strain evidence="1 3">CBS 962.96</strain>
    </source>
</reference>
<sequence>MSISSANESTVDSVPLSLERGERSMTSIDYGHPMVQSDIVLAYDFSCPFSVSDGNRTPFQFLLLLQWLARGFK</sequence>
<name>A0A4S8KS63_DENBC</name>
<protein>
    <submittedName>
        <fullName evidence="1">Uncharacterized protein</fullName>
    </submittedName>
</protein>